<evidence type="ECO:0000313" key="7">
    <source>
        <dbReference type="EMBL" id="BAG66047.1"/>
    </source>
</evidence>
<feature type="repeat" description="TPR" evidence="3">
    <location>
        <begin position="397"/>
        <end position="430"/>
    </location>
</feature>
<dbReference type="RefSeq" id="WP_013052182.1">
    <property type="nucleotide sequence ID" value="NZ_CBCRZW010000002.1"/>
</dbReference>
<feature type="domain" description="VWFA" evidence="6">
    <location>
        <begin position="88"/>
        <end position="282"/>
    </location>
</feature>
<dbReference type="InterPro" id="IPR013105">
    <property type="entry name" value="TPR_2"/>
</dbReference>
<dbReference type="InterPro" id="IPR019734">
    <property type="entry name" value="TPR_rpt"/>
</dbReference>
<evidence type="ECO:0000256" key="2">
    <source>
        <dbReference type="ARBA" id="ARBA00022803"/>
    </source>
</evidence>
<evidence type="ECO:0000256" key="1">
    <source>
        <dbReference type="ARBA" id="ARBA00022737"/>
    </source>
</evidence>
<dbReference type="InterPro" id="IPR011990">
    <property type="entry name" value="TPR-like_helical_dom_sf"/>
</dbReference>
<feature type="compositionally biased region" description="Basic and acidic residues" evidence="4">
    <location>
        <begin position="449"/>
        <end position="519"/>
    </location>
</feature>
<dbReference type="PROSITE" id="PS50234">
    <property type="entry name" value="VWFA"/>
    <property type="match status" value="1"/>
</dbReference>
<dbReference type="PANTHER" id="PTHR22550">
    <property type="entry name" value="SPORE GERMINATION PROTEIN"/>
    <property type="match status" value="1"/>
</dbReference>
<feature type="transmembrane region" description="Helical" evidence="5">
    <location>
        <begin position="6"/>
        <end position="24"/>
    </location>
</feature>
<evidence type="ECO:0000259" key="6">
    <source>
        <dbReference type="PROSITE" id="PS50234"/>
    </source>
</evidence>
<feature type="compositionally biased region" description="Low complexity" evidence="4">
    <location>
        <begin position="584"/>
        <end position="600"/>
    </location>
</feature>
<accession>B3Y8R1</accession>
<reference evidence="7" key="1">
    <citation type="submission" date="2008-07" db="EMBL/GenBank/DDBJ databases">
        <title>Identification and Characterization of Two Alternative Sigma Factors of RNA Polymerase in Deep-sea Piezophilic Bacterium, Shewanella violacea strain DSS12.</title>
        <authorList>
            <person name="Kawano H."/>
            <person name="Takahashi H."/>
            <person name="Abe F."/>
            <person name="Kato C."/>
            <person name="Horikoshi K."/>
        </authorList>
    </citation>
    <scope>NUCLEOTIDE SEQUENCE</scope>
</reference>
<dbReference type="SUPFAM" id="SSF53300">
    <property type="entry name" value="vWA-like"/>
    <property type="match status" value="1"/>
</dbReference>
<dbReference type="Gene3D" id="3.40.50.410">
    <property type="entry name" value="von Willebrand factor, type A domain"/>
    <property type="match status" value="1"/>
</dbReference>
<name>B3Y8R1_SHEVI</name>
<feature type="region of interest" description="Disordered" evidence="4">
    <location>
        <begin position="443"/>
        <end position="635"/>
    </location>
</feature>
<dbReference type="PROSITE" id="PS50005">
    <property type="entry name" value="TPR"/>
    <property type="match status" value="1"/>
</dbReference>
<feature type="transmembrane region" description="Helical" evidence="5">
    <location>
        <begin position="56"/>
        <end position="75"/>
    </location>
</feature>
<feature type="compositionally biased region" description="Basic and acidic residues" evidence="4">
    <location>
        <begin position="533"/>
        <end position="549"/>
    </location>
</feature>
<keyword evidence="2 3" id="KW-0802">TPR repeat</keyword>
<evidence type="ECO:0000256" key="4">
    <source>
        <dbReference type="SAM" id="MobiDB-lite"/>
    </source>
</evidence>
<evidence type="ECO:0000256" key="5">
    <source>
        <dbReference type="SAM" id="Phobius"/>
    </source>
</evidence>
<dbReference type="AlphaFoldDB" id="B3Y8R1"/>
<dbReference type="EMBL" id="AB449873">
    <property type="protein sequence ID" value="BAG66047.1"/>
    <property type="molecule type" value="Genomic_DNA"/>
</dbReference>
<dbReference type="PROSITE" id="PS50293">
    <property type="entry name" value="TPR_REGION"/>
    <property type="match status" value="1"/>
</dbReference>
<dbReference type="OMA" id="PTWERLP"/>
<organism evidence="7">
    <name type="scientific">Shewanella violacea</name>
    <dbReference type="NCBI Taxonomy" id="60217"/>
    <lineage>
        <taxon>Bacteria</taxon>
        <taxon>Pseudomonadati</taxon>
        <taxon>Pseudomonadota</taxon>
        <taxon>Gammaproteobacteria</taxon>
        <taxon>Alteromonadales</taxon>
        <taxon>Shewanellaceae</taxon>
        <taxon>Shewanella</taxon>
    </lineage>
</organism>
<dbReference type="SUPFAM" id="SSF48452">
    <property type="entry name" value="TPR-like"/>
    <property type="match status" value="1"/>
</dbReference>
<dbReference type="InterPro" id="IPR002035">
    <property type="entry name" value="VWF_A"/>
</dbReference>
<keyword evidence="5" id="KW-0812">Transmembrane</keyword>
<dbReference type="Pfam" id="PF13519">
    <property type="entry name" value="VWA_2"/>
    <property type="match status" value="1"/>
</dbReference>
<dbReference type="PANTHER" id="PTHR22550:SF14">
    <property type="entry name" value="VWFA DOMAIN-CONTAINING PROTEIN"/>
    <property type="match status" value="1"/>
</dbReference>
<evidence type="ECO:0000256" key="3">
    <source>
        <dbReference type="PROSITE-ProRule" id="PRU00339"/>
    </source>
</evidence>
<dbReference type="InterPro" id="IPR050768">
    <property type="entry name" value="UPF0353/GerABKA_families"/>
</dbReference>
<dbReference type="Pfam" id="PF07719">
    <property type="entry name" value="TPR_2"/>
    <property type="match status" value="1"/>
</dbReference>
<dbReference type="Gene3D" id="1.25.40.10">
    <property type="entry name" value="Tetratricopeptide repeat domain"/>
    <property type="match status" value="1"/>
</dbReference>
<feature type="compositionally biased region" description="Basic and acidic residues" evidence="4">
    <location>
        <begin position="561"/>
        <end position="582"/>
    </location>
</feature>
<keyword evidence="5" id="KW-0472">Membrane</keyword>
<dbReference type="InterPro" id="IPR036465">
    <property type="entry name" value="vWFA_dom_sf"/>
</dbReference>
<proteinExistence type="predicted"/>
<dbReference type="SMART" id="SM00327">
    <property type="entry name" value="VWA"/>
    <property type="match status" value="1"/>
</dbReference>
<sequence>MHFLRPEWFFALLPLILLILLLWHRERKNSTWNRYIAPHLARLLVTQAKEIKPSKLWYLGLAWLVAVFALSGPAFTKQSLPVFEAAQGRVIVMDMSQSMYATDLAPNRLAQAKFKATDLIGELKEGETGLIAYAGDAFTISPLTRDRATLLNLLPTLSPNIMPVRGSNLVAALERGKNLLAQGGHIRGDILLLTDGLSTRQMHGAKAVLEGTQYRLAIMAFGSKQGSPIRLPDGQLLRDHANQVVVAKTNYSLLNELAQAADGVLIPYRSDNQDIEQIQTWLSSTGDTKATELDGEIWQDAGPYIALLLLLPVLLSFRHGLVAAIAVCIIYIPNPVQASSWDDLWQTQDQQGMQAYQAENFDQASDSFKSPQWQASALYKAGKYDEALPLFEQDGSASGLYNQGNTLMQQNKYHEAIKRYQDALAQSPELTGTKDNLELAKKLAQQQDSQDKNKSDQDKSNKDKSDQDKSKNDESEQDKNQSDKNQGDKEDRQQDKSDQDSDKKSDKKSDKDKQQESKQDQQSQSNESQEDSGSDKENAGDQSQEDKPSKNNGNDSDMQADPDKKQSQANAEKDKQDSERNKPASSDDQQQEAQEQTASQNPQAADDNPDEDAQAKAQAAQIHEGPEALPPEMERALRALVDDPQVLLRNKMQLEYQKRARHNANSKDQQQW</sequence>
<keyword evidence="5" id="KW-1133">Transmembrane helix</keyword>
<protein>
    <submittedName>
        <fullName evidence="7">TRP domain protein</fullName>
    </submittedName>
</protein>
<dbReference type="SMART" id="SM00028">
    <property type="entry name" value="TPR"/>
    <property type="match status" value="1"/>
</dbReference>
<keyword evidence="1" id="KW-0677">Repeat</keyword>